<evidence type="ECO:0000313" key="4">
    <source>
        <dbReference type="EMBL" id="ABV58880.1"/>
    </source>
</evidence>
<feature type="compositionally biased region" description="Basic and acidic residues" evidence="1">
    <location>
        <begin position="9"/>
        <end position="33"/>
    </location>
</feature>
<reference evidence="4" key="1">
    <citation type="journal article" date="2008" name="Mol. Biol. Evol.">
        <title>Evidence for convergent nucleotide evolution and high allelic turnover rates at the complementary sex determiner gene of Western and Asian honeybees.</title>
        <authorList>
            <person name="Hasselmann M."/>
            <person name="Vekemans X."/>
            <person name="Pflugfelder J."/>
            <person name="Koeniger N."/>
            <person name="Koeniger G."/>
            <person name="Tingek S."/>
            <person name="Beye M."/>
        </authorList>
    </citation>
    <scope>NUCLEOTIDE SEQUENCE</scope>
    <source>
        <strain evidence="4">Cer238Thai</strain>
    </source>
</reference>
<evidence type="ECO:0000256" key="1">
    <source>
        <dbReference type="SAM" id="MobiDB-lite"/>
    </source>
</evidence>
<proteinExistence type="evidence at transcript level"/>
<dbReference type="Pfam" id="PF11671">
    <property type="entry name" value="Apis_Csd"/>
    <property type="match status" value="1"/>
</dbReference>
<feature type="region of interest" description="Disordered" evidence="1">
    <location>
        <begin position="73"/>
        <end position="103"/>
    </location>
</feature>
<dbReference type="OrthoDB" id="8194777at2759"/>
<dbReference type="InterPro" id="IPR022063">
    <property type="entry name" value="Sex_determin_N"/>
</dbReference>
<feature type="domain" description="Complementary sex determination N-terminal" evidence="3">
    <location>
        <begin position="37"/>
        <end position="167"/>
    </location>
</feature>
<gene>
    <name evidence="4" type="primary">csd</name>
</gene>
<name>B1NW59_APICE</name>
<protein>
    <submittedName>
        <fullName evidence="4">Complementary sex determiner</fullName>
    </submittedName>
</protein>
<organism evidence="4">
    <name type="scientific">Apis cerana</name>
    <name type="common">Indian honeybee</name>
    <dbReference type="NCBI Taxonomy" id="7461"/>
    <lineage>
        <taxon>Eukaryota</taxon>
        <taxon>Metazoa</taxon>
        <taxon>Ecdysozoa</taxon>
        <taxon>Arthropoda</taxon>
        <taxon>Hexapoda</taxon>
        <taxon>Insecta</taxon>
        <taxon>Pterygota</taxon>
        <taxon>Neoptera</taxon>
        <taxon>Endopterygota</taxon>
        <taxon>Hymenoptera</taxon>
        <taxon>Apocrita</taxon>
        <taxon>Aculeata</taxon>
        <taxon>Apoidea</taxon>
        <taxon>Anthophila</taxon>
        <taxon>Apidae</taxon>
        <taxon>Apis</taxon>
    </lineage>
</organism>
<dbReference type="GeneID" id="108001881"/>
<feature type="compositionally biased region" description="Basic residues" evidence="1">
    <location>
        <begin position="75"/>
        <end position="84"/>
    </location>
</feature>
<accession>B1NW59</accession>
<evidence type="ECO:0000259" key="3">
    <source>
        <dbReference type="Pfam" id="PF12278"/>
    </source>
</evidence>
<feature type="compositionally biased region" description="Basic and acidic residues" evidence="1">
    <location>
        <begin position="335"/>
        <end position="375"/>
    </location>
</feature>
<dbReference type="EMBL" id="EU100912">
    <property type="protein sequence ID" value="ABV58880.1"/>
    <property type="molecule type" value="mRNA"/>
</dbReference>
<feature type="compositionally biased region" description="Polar residues" evidence="1">
    <location>
        <begin position="92"/>
        <end position="101"/>
    </location>
</feature>
<sequence>MKRNTSSYLHRDERFKQLRSEDSESGLRLRTEDERLQHRREEWMIQQEREREHEKLKKKMILEYELRRAREKKLALSKRSKTKSRSPEIQDRNNASNTSKTFILFEKSKSSDDTSLFRGPEGTQISATELRKIKVDIHRVLPGKPTTTTDEVKRDIINPEDVMVKRRTGKMLFFVSIINNLKIYHQRSSKGEGSKPIFEREEIKNVFTHTSEITEHGTVLVVNIERSENEITCKNHAVSSNSSRGRSFQHTSSRYSSFASQKIEEMAGLNKNICHLLCQHYLPVQKEKGVLRERSCSRDRNKEYKKKDRQYEKLRTDNEKEKLSQEKTSRKRYSRSREQEQKSYKNENSYREYREPSRARSRDRRERERSGERKKTSSLLNNYNYSNNYNNNNYNNNYNNNSKKLYYNINYIEQIPVPVYYGNFPPNPIMVRPWVPMQEQIPRFRYIGPLTSFPPRFIPPNMYRRLPLNPRFRPMY</sequence>
<dbReference type="AlphaFoldDB" id="B1NW59"/>
<feature type="compositionally biased region" description="Low complexity" evidence="1">
    <location>
        <begin position="380"/>
        <end position="393"/>
    </location>
</feature>
<evidence type="ECO:0000259" key="2">
    <source>
        <dbReference type="Pfam" id="PF11671"/>
    </source>
</evidence>
<dbReference type="Pfam" id="PF12278">
    <property type="entry name" value="SDP_N"/>
    <property type="match status" value="1"/>
</dbReference>
<feature type="region of interest" description="Disordered" evidence="1">
    <location>
        <begin position="1"/>
        <end position="33"/>
    </location>
</feature>
<dbReference type="RefSeq" id="NP_001315416.1">
    <property type="nucleotide sequence ID" value="NM_001328487.1"/>
</dbReference>
<dbReference type="KEGG" id="acer:108001881"/>
<feature type="compositionally biased region" description="Basic and acidic residues" evidence="1">
    <location>
        <begin position="290"/>
        <end position="328"/>
    </location>
</feature>
<feature type="region of interest" description="Disordered" evidence="1">
    <location>
        <begin position="290"/>
        <end position="393"/>
    </location>
</feature>
<dbReference type="InterPro" id="IPR021007">
    <property type="entry name" value="Sex_determ_C"/>
</dbReference>
<feature type="domain" description="Complementary sex determiner C-terminal" evidence="2">
    <location>
        <begin position="328"/>
        <end position="476"/>
    </location>
</feature>